<keyword evidence="3" id="KW-1185">Reference proteome</keyword>
<dbReference type="PANTHER" id="PTHR47326:SF1">
    <property type="entry name" value="HTH PSQ-TYPE DOMAIN-CONTAINING PROTEIN"/>
    <property type="match status" value="1"/>
</dbReference>
<sequence>MAPLTERERILILMIKGYGNMTRSNKDVQILFNDTFRVEGEQISKSTVQRTIARFNLSGSVKDLPRSGRPVTATSPEKQLDVALSITEDRHSTIRKLNQQHDISVGSTHNILKKKLKFHPYKIKLVHELLEDDPDRRIQFCELMMAQIDADGYLLNRILFSDEATFELNGNVNRHNFRYWSDNNPRWMSDTRSTQYPQKLNVWAGIINDRIVGPFFIDGNLTAVKYEDMLRNEIIPAIQAIVGDDFHQTWFQQDGAAPHYGRNVRAYLNTVFPARWIGRRGAIEWPARSPDLTPLDYFLWGYLKNRVYRTKPANLNELQQRIIDEIIAIDADMIRQAIAGFYNRIAYCQTAGGENFEHLLK</sequence>
<organism evidence="1 3">
    <name type="scientific">Lasius niger</name>
    <name type="common">Black garden ant</name>
    <dbReference type="NCBI Taxonomy" id="67767"/>
    <lineage>
        <taxon>Eukaryota</taxon>
        <taxon>Metazoa</taxon>
        <taxon>Ecdysozoa</taxon>
        <taxon>Arthropoda</taxon>
        <taxon>Hexapoda</taxon>
        <taxon>Insecta</taxon>
        <taxon>Pterygota</taxon>
        <taxon>Neoptera</taxon>
        <taxon>Endopterygota</taxon>
        <taxon>Hymenoptera</taxon>
        <taxon>Apocrita</taxon>
        <taxon>Aculeata</taxon>
        <taxon>Formicoidea</taxon>
        <taxon>Formicidae</taxon>
        <taxon>Formicinae</taxon>
        <taxon>Lasius</taxon>
        <taxon>Lasius</taxon>
    </lineage>
</organism>
<accession>A0A0J7KKX9</accession>
<dbReference type="InterPro" id="IPR036397">
    <property type="entry name" value="RNaseH_sf"/>
</dbReference>
<protein>
    <submittedName>
        <fullName evidence="1">Transposable element tc3 transposase</fullName>
    </submittedName>
</protein>
<dbReference type="AlphaFoldDB" id="A0A0J7KKX9"/>
<dbReference type="Proteomes" id="UP000036403">
    <property type="component" value="Unassembled WGS sequence"/>
</dbReference>
<gene>
    <name evidence="2" type="ORF">RF55_7494</name>
    <name evidence="1" type="ORF">RF55_9264</name>
</gene>
<name>A0A0J7KKX9_LASNI</name>
<dbReference type="PaxDb" id="67767-A0A0J7KKX9"/>
<dbReference type="OrthoDB" id="9986793at2759"/>
<dbReference type="Gene3D" id="3.30.420.10">
    <property type="entry name" value="Ribonuclease H-like superfamily/Ribonuclease H"/>
    <property type="match status" value="1"/>
</dbReference>
<evidence type="ECO:0000313" key="1">
    <source>
        <dbReference type="EMBL" id="KMQ90932.1"/>
    </source>
</evidence>
<evidence type="ECO:0000313" key="2">
    <source>
        <dbReference type="EMBL" id="KMQ92508.1"/>
    </source>
</evidence>
<dbReference type="EMBL" id="LBMM01004367">
    <property type="protein sequence ID" value="KMQ92508.1"/>
    <property type="molecule type" value="Genomic_DNA"/>
</dbReference>
<proteinExistence type="predicted"/>
<dbReference type="PANTHER" id="PTHR47326">
    <property type="entry name" value="TRANSPOSABLE ELEMENT TC3 TRANSPOSASE-LIKE PROTEIN"/>
    <property type="match status" value="1"/>
</dbReference>
<dbReference type="GO" id="GO:0003676">
    <property type="term" value="F:nucleic acid binding"/>
    <property type="evidence" value="ECO:0007669"/>
    <property type="project" value="InterPro"/>
</dbReference>
<dbReference type="EMBL" id="LBMM01006108">
    <property type="protein sequence ID" value="KMQ90932.1"/>
    <property type="molecule type" value="Genomic_DNA"/>
</dbReference>
<reference evidence="1 3" key="1">
    <citation type="submission" date="2015-04" db="EMBL/GenBank/DDBJ databases">
        <title>Lasius niger genome sequencing.</title>
        <authorList>
            <person name="Konorov E.A."/>
            <person name="Nikitin M.A."/>
            <person name="Kirill M.V."/>
            <person name="Chang P."/>
        </authorList>
    </citation>
    <scope>NUCLEOTIDE SEQUENCE [LARGE SCALE GENOMIC DNA]</scope>
    <source>
        <tissue evidence="1">Whole</tissue>
    </source>
</reference>
<comment type="caution">
    <text evidence="1">The sequence shown here is derived from an EMBL/GenBank/DDBJ whole genome shotgun (WGS) entry which is preliminary data.</text>
</comment>
<evidence type="ECO:0000313" key="3">
    <source>
        <dbReference type="Proteomes" id="UP000036403"/>
    </source>
</evidence>